<sequence>MNKPTTIALADKRRDWYLVQSKPKQDERAEENLVRQGYVCCRPRCRRQRLVRGTSQFVEESLFPGYLFIHMPAGTNWTPLSSTRGVTKVVAFGGRPLAVADELIEALQLRSSIELATYSDADEAIVTVEGELSGVDSIFVSIDGGERVLLLMDIMCRQAKLCMQ</sequence>
<dbReference type="AlphaFoldDB" id="A0A2S9D3Q4"/>
<dbReference type="Gene3D" id="3.30.70.940">
    <property type="entry name" value="NusG, N-terminal domain"/>
    <property type="match status" value="1"/>
</dbReference>
<protein>
    <submittedName>
        <fullName evidence="3">Transcription/translation regulatory transformer protein RfaH</fullName>
    </submittedName>
</protein>
<reference evidence="3 4" key="1">
    <citation type="submission" date="2017-09" db="EMBL/GenBank/DDBJ databases">
        <title>Genomic, metabolic, and phenotypic characteristics of bacterial isolates from the natural microbiome of the model nematode Caenorhabditis elegans.</title>
        <authorList>
            <person name="Zimmermann J."/>
            <person name="Obeng N."/>
            <person name="Yang W."/>
            <person name="Obeng O."/>
            <person name="Kissoyan K."/>
            <person name="Pees B."/>
            <person name="Dirksen P."/>
            <person name="Hoppner M."/>
            <person name="Franke A."/>
            <person name="Rosenstiel P."/>
            <person name="Leippe M."/>
            <person name="Dierking K."/>
            <person name="Kaleta C."/>
            <person name="Schulenburg H."/>
        </authorList>
    </citation>
    <scope>NUCLEOTIDE SEQUENCE [LARGE SCALE GENOMIC DNA]</scope>
    <source>
        <strain evidence="3 4">MYb184</strain>
    </source>
</reference>
<dbReference type="RefSeq" id="WP_105226213.1">
    <property type="nucleotide sequence ID" value="NZ_PCQE01000094.1"/>
</dbReference>
<feature type="domain" description="NusG-like N-terminal" evidence="2">
    <location>
        <begin position="13"/>
        <end position="111"/>
    </location>
</feature>
<accession>A0A2S9D3Q4</accession>
<dbReference type="SUPFAM" id="SSF82679">
    <property type="entry name" value="N-utilization substance G protein NusG, N-terminal domain"/>
    <property type="match status" value="1"/>
</dbReference>
<dbReference type="InterPro" id="IPR006645">
    <property type="entry name" value="NGN-like_dom"/>
</dbReference>
<evidence type="ECO:0000259" key="2">
    <source>
        <dbReference type="SMART" id="SM00738"/>
    </source>
</evidence>
<keyword evidence="1" id="KW-0804">Transcription</keyword>
<gene>
    <name evidence="3" type="ORF">CQ006_27410</name>
</gene>
<dbReference type="Pfam" id="PF02357">
    <property type="entry name" value="NusG"/>
    <property type="match status" value="1"/>
</dbReference>
<comment type="caution">
    <text evidence="3">The sequence shown here is derived from an EMBL/GenBank/DDBJ whole genome shotgun (WGS) entry which is preliminary data.</text>
</comment>
<dbReference type="InterPro" id="IPR036735">
    <property type="entry name" value="NGN_dom_sf"/>
</dbReference>
<dbReference type="GO" id="GO:0006354">
    <property type="term" value="P:DNA-templated transcription elongation"/>
    <property type="evidence" value="ECO:0007669"/>
    <property type="project" value="InterPro"/>
</dbReference>
<dbReference type="CDD" id="cd09892">
    <property type="entry name" value="NGN_SP_RfaH"/>
    <property type="match status" value="1"/>
</dbReference>
<dbReference type="Proteomes" id="UP000239458">
    <property type="component" value="Unassembled WGS sequence"/>
</dbReference>
<organism evidence="3 4">
    <name type="scientific">Pseudomonas cedrina</name>
    <dbReference type="NCBI Taxonomy" id="651740"/>
    <lineage>
        <taxon>Bacteria</taxon>
        <taxon>Pseudomonadati</taxon>
        <taxon>Pseudomonadota</taxon>
        <taxon>Gammaproteobacteria</taxon>
        <taxon>Pseudomonadales</taxon>
        <taxon>Pseudomonadaceae</taxon>
        <taxon>Pseudomonas</taxon>
    </lineage>
</organism>
<proteinExistence type="predicted"/>
<evidence type="ECO:0000313" key="3">
    <source>
        <dbReference type="EMBL" id="PRB87688.1"/>
    </source>
</evidence>
<dbReference type="SMART" id="SM00738">
    <property type="entry name" value="NGN"/>
    <property type="match status" value="1"/>
</dbReference>
<evidence type="ECO:0000313" key="4">
    <source>
        <dbReference type="Proteomes" id="UP000239458"/>
    </source>
</evidence>
<name>A0A2S9D3Q4_PSECE</name>
<dbReference type="EMBL" id="PCQE01000094">
    <property type="protein sequence ID" value="PRB87688.1"/>
    <property type="molecule type" value="Genomic_DNA"/>
</dbReference>
<evidence type="ECO:0000256" key="1">
    <source>
        <dbReference type="ARBA" id="ARBA00023163"/>
    </source>
</evidence>